<accession>A0A1A9RS93</accession>
<proteinExistence type="predicted"/>
<evidence type="ECO:0000313" key="2">
    <source>
        <dbReference type="EMBL" id="OAM23208.1"/>
    </source>
</evidence>
<name>A0A1A9RS93_EIKCO</name>
<dbReference type="OrthoDB" id="5242612at2"/>
<dbReference type="GO" id="GO:0005524">
    <property type="term" value="F:ATP binding"/>
    <property type="evidence" value="ECO:0007669"/>
    <property type="project" value="UniProtKB-KW"/>
</dbReference>
<dbReference type="InterPro" id="IPR013230">
    <property type="entry name" value="Peptidase_M15A_C"/>
</dbReference>
<organism evidence="2 3">
    <name type="scientific">Eikenella corrodens</name>
    <dbReference type="NCBI Taxonomy" id="539"/>
    <lineage>
        <taxon>Bacteria</taxon>
        <taxon>Pseudomonadati</taxon>
        <taxon>Pseudomonadota</taxon>
        <taxon>Betaproteobacteria</taxon>
        <taxon>Neisseriales</taxon>
        <taxon>Neisseriaceae</taxon>
        <taxon>Eikenella</taxon>
    </lineage>
</organism>
<dbReference type="Gene3D" id="3.30.1380.10">
    <property type="match status" value="1"/>
</dbReference>
<evidence type="ECO:0000313" key="3">
    <source>
        <dbReference type="Proteomes" id="UP000077589"/>
    </source>
</evidence>
<dbReference type="Proteomes" id="UP000077589">
    <property type="component" value="Unassembled WGS sequence"/>
</dbReference>
<dbReference type="Pfam" id="PF08291">
    <property type="entry name" value="Peptidase_M15_3"/>
    <property type="match status" value="1"/>
</dbReference>
<sequence length="174" mass="19527">MTQEKITPETKITPHFTYRELTNSATGRRLGLENKPNEQELGNIRKTAERLEKIRAWLGKKYGREVSIHVLSCFRSEAVNRAVGGAKTSAHRFGSAADIDAAGISNLQLAKDIIEMRDAGEIEFDQLIYEFPERGESGWVHFGCRHNSAERNQILTATKRGNGGKTQYLFGLHP</sequence>
<keyword evidence="2" id="KW-0067">ATP-binding</keyword>
<dbReference type="EMBL" id="LXSG01000008">
    <property type="protein sequence ID" value="OAM23208.1"/>
    <property type="molecule type" value="Genomic_DNA"/>
</dbReference>
<gene>
    <name evidence="2" type="ORF">A7P90_01135</name>
</gene>
<feature type="domain" description="Peptidase M15A C-terminal" evidence="1">
    <location>
        <begin position="14"/>
        <end position="111"/>
    </location>
</feature>
<protein>
    <submittedName>
        <fullName evidence="2">ATP-binding protein</fullName>
    </submittedName>
</protein>
<dbReference type="SUPFAM" id="SSF55166">
    <property type="entry name" value="Hedgehog/DD-peptidase"/>
    <property type="match status" value="1"/>
</dbReference>
<dbReference type="AlphaFoldDB" id="A0A1A9RS93"/>
<dbReference type="RefSeq" id="WP_064087306.1">
    <property type="nucleotide sequence ID" value="NZ_LXSG01000008.1"/>
</dbReference>
<evidence type="ECO:0000259" key="1">
    <source>
        <dbReference type="Pfam" id="PF08291"/>
    </source>
</evidence>
<keyword evidence="2" id="KW-0547">Nucleotide-binding</keyword>
<dbReference type="InterPro" id="IPR009045">
    <property type="entry name" value="Zn_M74/Hedgehog-like"/>
</dbReference>
<reference evidence="3" key="1">
    <citation type="submission" date="2016-05" db="EMBL/GenBank/DDBJ databases">
        <title>Draft genome of Corynebacterium afermentans subsp. afermentans LCDC 88199T.</title>
        <authorList>
            <person name="Bernier A.-M."/>
            <person name="Bernard K."/>
        </authorList>
    </citation>
    <scope>NUCLEOTIDE SEQUENCE [LARGE SCALE GENOMIC DNA]</scope>
    <source>
        <strain evidence="3">NML04-0072</strain>
    </source>
</reference>
<comment type="caution">
    <text evidence="2">The sequence shown here is derived from an EMBL/GenBank/DDBJ whole genome shotgun (WGS) entry which is preliminary data.</text>
</comment>